<evidence type="ECO:0000256" key="7">
    <source>
        <dbReference type="ARBA" id="ARBA00022723"/>
    </source>
</evidence>
<dbReference type="Pfam" id="PF10589">
    <property type="entry name" value="NADH_4Fe-4S"/>
    <property type="match status" value="1"/>
</dbReference>
<comment type="cofactor">
    <cofactor evidence="2">
        <name>[4Fe-4S] cluster</name>
        <dbReference type="ChEBI" id="CHEBI:49883"/>
    </cofactor>
</comment>
<keyword evidence="9" id="KW-0411">Iron-sulfur</keyword>
<evidence type="ECO:0000256" key="8">
    <source>
        <dbReference type="ARBA" id="ARBA00023004"/>
    </source>
</evidence>
<keyword evidence="4" id="KW-0004">4Fe-4S</keyword>
<evidence type="ECO:0000256" key="9">
    <source>
        <dbReference type="ARBA" id="ARBA00023014"/>
    </source>
</evidence>
<evidence type="ECO:0000256" key="4">
    <source>
        <dbReference type="ARBA" id="ARBA00022485"/>
    </source>
</evidence>
<keyword evidence="6" id="KW-0288">FMN</keyword>
<feature type="domain" description="NADH-ubiquinone oxidoreductase 51kDa subunit iron-sulphur binding" evidence="11">
    <location>
        <begin position="275"/>
        <end position="352"/>
    </location>
</feature>
<dbReference type="InterPro" id="IPR050837">
    <property type="entry name" value="ComplexI_51kDa_subunit"/>
</dbReference>
<dbReference type="InterPro" id="IPR011538">
    <property type="entry name" value="Nuo51_FMN-bd"/>
</dbReference>
<dbReference type="InterPro" id="IPR019575">
    <property type="entry name" value="Nuop51_4Fe4S-bd"/>
</dbReference>
<proteinExistence type="inferred from homology"/>
<name>A0A1L3MHF9_9MICO</name>
<accession>A0A1L3MHF9</accession>
<dbReference type="GO" id="GO:0046872">
    <property type="term" value="F:metal ion binding"/>
    <property type="evidence" value="ECO:0007669"/>
    <property type="project" value="UniProtKB-KW"/>
</dbReference>
<dbReference type="Gene3D" id="1.20.1440.230">
    <property type="entry name" value="NADH-ubiquinone oxidoreductase 51kDa subunit, iron-sulphur binding domain"/>
    <property type="match status" value="1"/>
</dbReference>
<dbReference type="EMBL" id="CP013290">
    <property type="protein sequence ID" value="APH01686.1"/>
    <property type="molecule type" value="Genomic_DNA"/>
</dbReference>
<evidence type="ECO:0000256" key="6">
    <source>
        <dbReference type="ARBA" id="ARBA00022643"/>
    </source>
</evidence>
<dbReference type="KEGG" id="jte:ASJ30_09220"/>
<protein>
    <recommendedName>
        <fullName evidence="14">NADH:ubiquinone oxidoreductase, NADH-binding subunit (Chain F)</fullName>
    </recommendedName>
</protein>
<evidence type="ECO:0000313" key="13">
    <source>
        <dbReference type="Proteomes" id="UP000182938"/>
    </source>
</evidence>
<feature type="domain" description="NADH-ubiquinone oxidoreductase 51kDa subunit FMN-binding" evidence="10">
    <location>
        <begin position="14"/>
        <end position="75"/>
    </location>
</feature>
<dbReference type="Gene3D" id="3.10.20.600">
    <property type="match status" value="1"/>
</dbReference>
<evidence type="ECO:0008006" key="14">
    <source>
        <dbReference type="Google" id="ProtNLM"/>
    </source>
</evidence>
<comment type="similarity">
    <text evidence="3">Belongs to the complex I 51 kDa subunit family.</text>
</comment>
<evidence type="ECO:0000256" key="2">
    <source>
        <dbReference type="ARBA" id="ARBA00001966"/>
    </source>
</evidence>
<dbReference type="AlphaFoldDB" id="A0A1L3MHF9"/>
<evidence type="ECO:0000256" key="3">
    <source>
        <dbReference type="ARBA" id="ARBA00007523"/>
    </source>
</evidence>
<dbReference type="InterPro" id="IPR037207">
    <property type="entry name" value="Nuop51_4Fe4S-bd_sf"/>
</dbReference>
<dbReference type="SUPFAM" id="SSF140490">
    <property type="entry name" value="Nqo1C-terminal domain-like"/>
    <property type="match status" value="1"/>
</dbReference>
<dbReference type="SUPFAM" id="SSF142984">
    <property type="entry name" value="Nqo1 middle domain-like"/>
    <property type="match status" value="1"/>
</dbReference>
<keyword evidence="5" id="KW-0285">Flavoprotein</keyword>
<dbReference type="PANTHER" id="PTHR11780:SF10">
    <property type="entry name" value="NADH DEHYDROGENASE [UBIQUINONE] FLAVOPROTEIN 1, MITOCHONDRIAL"/>
    <property type="match status" value="1"/>
</dbReference>
<dbReference type="GO" id="GO:0051539">
    <property type="term" value="F:4 iron, 4 sulfur cluster binding"/>
    <property type="evidence" value="ECO:0007669"/>
    <property type="project" value="UniProtKB-KW"/>
</dbReference>
<gene>
    <name evidence="12" type="ORF">ASJ30_09220</name>
</gene>
<dbReference type="RefSeq" id="WP_072624846.1">
    <property type="nucleotide sequence ID" value="NZ_CP013290.1"/>
</dbReference>
<evidence type="ECO:0000259" key="10">
    <source>
        <dbReference type="Pfam" id="PF01512"/>
    </source>
</evidence>
<dbReference type="PANTHER" id="PTHR11780">
    <property type="entry name" value="NADH-UBIQUINONE OXIDOREDUCTASE FLAVOPROTEIN 1 NDUFV1"/>
    <property type="match status" value="1"/>
</dbReference>
<keyword evidence="7" id="KW-0479">Metal-binding</keyword>
<dbReference type="SUPFAM" id="SSF142019">
    <property type="entry name" value="Nqo1 FMN-binding domain-like"/>
    <property type="match status" value="1"/>
</dbReference>
<evidence type="ECO:0000256" key="5">
    <source>
        <dbReference type="ARBA" id="ARBA00022630"/>
    </source>
</evidence>
<comment type="cofactor">
    <cofactor evidence="1">
        <name>FMN</name>
        <dbReference type="ChEBI" id="CHEBI:58210"/>
    </cofactor>
</comment>
<evidence type="ECO:0000259" key="11">
    <source>
        <dbReference type="Pfam" id="PF10589"/>
    </source>
</evidence>
<organism evidence="12 13">
    <name type="scientific">Janibacter indicus</name>
    <dbReference type="NCBI Taxonomy" id="857417"/>
    <lineage>
        <taxon>Bacteria</taxon>
        <taxon>Bacillati</taxon>
        <taxon>Actinomycetota</taxon>
        <taxon>Actinomycetes</taxon>
        <taxon>Micrococcales</taxon>
        <taxon>Intrasporangiaceae</taxon>
        <taxon>Janibacter</taxon>
    </lineage>
</organism>
<dbReference type="Pfam" id="PF01512">
    <property type="entry name" value="Complex1_51K"/>
    <property type="match status" value="1"/>
</dbReference>
<keyword evidence="13" id="KW-1185">Reference proteome</keyword>
<sequence>MTVVTNLALADLLDEAGLTGRGGGAFPTGAKLRAARASHAELIVNACDGEPGSLKDAWVVREHLAELVHGAGLLAGGAPVRFAAHQGSATLAGLQAGGVPTLEVPARYVSSQESALVSLAAGGLARPMTARVPIVLGGRDGAGRPVTPTLVVNAETAWRVTQVSERGPAWFRSHGTPDEPGPRLVTLTGHLPRPGVLDTAAGIALADLLAAGGLERDHDRPVLVGGLAGGLLAPGEAQQARWSTAGLAPFGARIGAGTIEALDPRTCPLEQVAARVHHAAGESAGQCGPCMFGLPALARDIDAVLTHPGPSQLEALHDRLGLLPGRGACRFPDGVAALVRSALRAYGGHLVAHGAGRCRW</sequence>
<dbReference type="Gene3D" id="3.40.50.11540">
    <property type="entry name" value="NADH-ubiquinone oxidoreductase 51kDa subunit"/>
    <property type="match status" value="2"/>
</dbReference>
<keyword evidence="8" id="KW-0408">Iron</keyword>
<reference evidence="12 13" key="1">
    <citation type="submission" date="2015-11" db="EMBL/GenBank/DDBJ databases">
        <authorList>
            <person name="Zhang Y."/>
            <person name="Guo Z."/>
        </authorList>
    </citation>
    <scope>NUCLEOTIDE SEQUENCE [LARGE SCALE GENOMIC DNA]</scope>
    <source>
        <strain evidence="12 13">YFY001</strain>
    </source>
</reference>
<evidence type="ECO:0000256" key="1">
    <source>
        <dbReference type="ARBA" id="ARBA00001917"/>
    </source>
</evidence>
<dbReference type="InterPro" id="IPR037225">
    <property type="entry name" value="Nuo51_FMN-bd_sf"/>
</dbReference>
<evidence type="ECO:0000313" key="12">
    <source>
        <dbReference type="EMBL" id="APH01686.1"/>
    </source>
</evidence>
<dbReference type="Proteomes" id="UP000182938">
    <property type="component" value="Chromosome"/>
</dbReference>